<protein>
    <submittedName>
        <fullName evidence="4">Dienelactone hydrolase family protein</fullName>
    </submittedName>
</protein>
<proteinExistence type="predicted"/>
<dbReference type="GO" id="GO:0016787">
    <property type="term" value="F:hydrolase activity"/>
    <property type="evidence" value="ECO:0007669"/>
    <property type="project" value="UniProtKB-KW"/>
</dbReference>
<feature type="signal peptide" evidence="2">
    <location>
        <begin position="1"/>
        <end position="28"/>
    </location>
</feature>
<dbReference type="Gene3D" id="3.40.50.1820">
    <property type="entry name" value="alpha/beta hydrolase"/>
    <property type="match status" value="1"/>
</dbReference>
<evidence type="ECO:0000256" key="2">
    <source>
        <dbReference type="SAM" id="SignalP"/>
    </source>
</evidence>
<reference evidence="5" key="1">
    <citation type="journal article" date="2019" name="Int. J. Syst. Evol. Microbiol.">
        <title>The Global Catalogue of Microorganisms (GCM) 10K type strain sequencing project: providing services to taxonomists for standard genome sequencing and annotation.</title>
        <authorList>
            <consortium name="The Broad Institute Genomics Platform"/>
            <consortium name="The Broad Institute Genome Sequencing Center for Infectious Disease"/>
            <person name="Wu L."/>
            <person name="Ma J."/>
        </authorList>
    </citation>
    <scope>NUCLEOTIDE SEQUENCE [LARGE SCALE GENOMIC DNA]</scope>
    <source>
        <strain evidence="5">JCM 17927</strain>
    </source>
</reference>
<dbReference type="Pfam" id="PF01738">
    <property type="entry name" value="DLH"/>
    <property type="match status" value="1"/>
</dbReference>
<evidence type="ECO:0000259" key="3">
    <source>
        <dbReference type="Pfam" id="PF01738"/>
    </source>
</evidence>
<dbReference type="PANTHER" id="PTHR22946">
    <property type="entry name" value="DIENELACTONE HYDROLASE DOMAIN-CONTAINING PROTEIN-RELATED"/>
    <property type="match status" value="1"/>
</dbReference>
<dbReference type="InterPro" id="IPR029058">
    <property type="entry name" value="AB_hydrolase_fold"/>
</dbReference>
<dbReference type="InterPro" id="IPR050261">
    <property type="entry name" value="FrsA_esterase"/>
</dbReference>
<dbReference type="PANTHER" id="PTHR22946:SF9">
    <property type="entry name" value="POLYKETIDE TRANSFERASE AF380"/>
    <property type="match status" value="1"/>
</dbReference>
<organism evidence="4 5">
    <name type="scientific">Nibrella saemangeumensis</name>
    <dbReference type="NCBI Taxonomy" id="1084526"/>
    <lineage>
        <taxon>Bacteria</taxon>
        <taxon>Pseudomonadati</taxon>
        <taxon>Bacteroidota</taxon>
        <taxon>Cytophagia</taxon>
        <taxon>Cytophagales</taxon>
        <taxon>Spirosomataceae</taxon>
        <taxon>Nibrella</taxon>
    </lineage>
</organism>
<sequence length="340" mass="36930">MKNVVRVQSSLKYTAILFGLATLLTLPACDRSLDLVPAESITSQDNPNTTQTTTGGQLIAASVENVSFQNAKGITLNAKLFLPARQSGESVPAVVIMHGCGGMWYKDSVQLDSIKASLHEWSALLRNQNIATLFVDSFTPRNEKEFCDKTPPQDAKLSPAYERTYDAYAALAYLRTRSEIVSNRIGALGLSHGGSTVLSALVNTDLVTRSQWKVWSDGTSYIVPGPVARPAQGGFKTAVAYYPGGNLFSYYGSLTNYKDGKYINYAPLLILAAEKDKLTAGTQVQYDRAVYNGAGTSIQMEIYANANHSFDEAKSAANGADWTAKQAARQRVITWLQTTL</sequence>
<evidence type="ECO:0000313" key="4">
    <source>
        <dbReference type="EMBL" id="GAA4464727.1"/>
    </source>
</evidence>
<gene>
    <name evidence="4" type="ORF">GCM10023189_44420</name>
</gene>
<keyword evidence="1 4" id="KW-0378">Hydrolase</keyword>
<accession>A0ABP8NC07</accession>
<evidence type="ECO:0000313" key="5">
    <source>
        <dbReference type="Proteomes" id="UP001501175"/>
    </source>
</evidence>
<dbReference type="EMBL" id="BAABHD010000077">
    <property type="protein sequence ID" value="GAA4464727.1"/>
    <property type="molecule type" value="Genomic_DNA"/>
</dbReference>
<name>A0ABP8NC07_9BACT</name>
<feature type="chain" id="PRO_5045236312" evidence="2">
    <location>
        <begin position="29"/>
        <end position="340"/>
    </location>
</feature>
<keyword evidence="2" id="KW-0732">Signal</keyword>
<dbReference type="RefSeq" id="WP_345247195.1">
    <property type="nucleotide sequence ID" value="NZ_BAABHD010000077.1"/>
</dbReference>
<evidence type="ECO:0000256" key="1">
    <source>
        <dbReference type="ARBA" id="ARBA00022801"/>
    </source>
</evidence>
<feature type="domain" description="Dienelactone hydrolase" evidence="3">
    <location>
        <begin position="234"/>
        <end position="339"/>
    </location>
</feature>
<dbReference type="SUPFAM" id="SSF53474">
    <property type="entry name" value="alpha/beta-Hydrolases"/>
    <property type="match status" value="1"/>
</dbReference>
<dbReference type="Proteomes" id="UP001501175">
    <property type="component" value="Unassembled WGS sequence"/>
</dbReference>
<comment type="caution">
    <text evidence="4">The sequence shown here is derived from an EMBL/GenBank/DDBJ whole genome shotgun (WGS) entry which is preliminary data.</text>
</comment>
<dbReference type="InterPro" id="IPR002925">
    <property type="entry name" value="Dienelactn_hydro"/>
</dbReference>
<keyword evidence="5" id="KW-1185">Reference proteome</keyword>